<dbReference type="OrthoDB" id="9799238at2"/>
<reference evidence="2 3" key="1">
    <citation type="submission" date="2018-05" db="EMBL/GenBank/DDBJ databases">
        <title>Rhodoferax soyangensis sp.nov., isolated from an oligotrophic freshwater lake.</title>
        <authorList>
            <person name="Park M."/>
        </authorList>
    </citation>
    <scope>NUCLEOTIDE SEQUENCE [LARGE SCALE GENOMIC DNA]</scope>
    <source>
        <strain evidence="2 3">IMCC26218</strain>
    </source>
</reference>
<dbReference type="Proteomes" id="UP000260665">
    <property type="component" value="Unassembled WGS sequence"/>
</dbReference>
<keyword evidence="3" id="KW-1185">Reference proteome</keyword>
<protein>
    <submittedName>
        <fullName evidence="2">RES domain-containing protein</fullName>
    </submittedName>
</protein>
<organism evidence="2 3">
    <name type="scientific">Rhodoferax lacus</name>
    <dbReference type="NCBI Taxonomy" id="2184758"/>
    <lineage>
        <taxon>Bacteria</taxon>
        <taxon>Pseudomonadati</taxon>
        <taxon>Pseudomonadota</taxon>
        <taxon>Betaproteobacteria</taxon>
        <taxon>Burkholderiales</taxon>
        <taxon>Comamonadaceae</taxon>
        <taxon>Rhodoferax</taxon>
    </lineage>
</organism>
<dbReference type="SMART" id="SM00953">
    <property type="entry name" value="RES"/>
    <property type="match status" value="1"/>
</dbReference>
<evidence type="ECO:0000313" key="2">
    <source>
        <dbReference type="EMBL" id="RFO94898.1"/>
    </source>
</evidence>
<evidence type="ECO:0000259" key="1">
    <source>
        <dbReference type="SMART" id="SM00953"/>
    </source>
</evidence>
<accession>A0A3E1R6A0</accession>
<dbReference type="Pfam" id="PF08808">
    <property type="entry name" value="RES"/>
    <property type="match status" value="1"/>
</dbReference>
<sequence>MSERGVWDPAWFEGGMAPKSMLAWRGVEAQHVVSTMRLVDSRAEQEALELLLEHSKPPQPAMHAPKHYLLYTPFRYRPPHPSRFRRAGERGLWYGAEQLYTACAEVAYWRNRFILDSAALVKTELLTEHTFFQAEVQGLALDLMQVPWVEARSAWTHGSDYSATQALAEAARYKGVQWICYESVRAPGQRCAAVLDVDALAMVDGGKTMQTWHCKASKDAVMMVCGADTQVWKF</sequence>
<gene>
    <name evidence="2" type="ORF">DIC66_21080</name>
</gene>
<proteinExistence type="predicted"/>
<dbReference type="RefSeq" id="WP_117180159.1">
    <property type="nucleotide sequence ID" value="NZ_QFZK01000027.1"/>
</dbReference>
<dbReference type="InterPro" id="IPR014914">
    <property type="entry name" value="RES_dom"/>
</dbReference>
<feature type="domain" description="RES" evidence="1">
    <location>
        <begin position="73"/>
        <end position="206"/>
    </location>
</feature>
<dbReference type="EMBL" id="QFZK01000027">
    <property type="protein sequence ID" value="RFO94898.1"/>
    <property type="molecule type" value="Genomic_DNA"/>
</dbReference>
<dbReference type="AlphaFoldDB" id="A0A3E1R6A0"/>
<comment type="caution">
    <text evidence="2">The sequence shown here is derived from an EMBL/GenBank/DDBJ whole genome shotgun (WGS) entry which is preliminary data.</text>
</comment>
<name>A0A3E1R6A0_9BURK</name>
<evidence type="ECO:0000313" key="3">
    <source>
        <dbReference type="Proteomes" id="UP000260665"/>
    </source>
</evidence>